<gene>
    <name evidence="2" type="ORF">MAC_00260</name>
</gene>
<name>E9DR91_METAQ</name>
<keyword evidence="1" id="KW-0732">Signal</keyword>
<organism evidence="3">
    <name type="scientific">Metarhizium acridum (strain CQMa 102)</name>
    <dbReference type="NCBI Taxonomy" id="655827"/>
    <lineage>
        <taxon>Eukaryota</taxon>
        <taxon>Fungi</taxon>
        <taxon>Dikarya</taxon>
        <taxon>Ascomycota</taxon>
        <taxon>Pezizomycotina</taxon>
        <taxon>Sordariomycetes</taxon>
        <taxon>Hypocreomycetidae</taxon>
        <taxon>Hypocreales</taxon>
        <taxon>Clavicipitaceae</taxon>
        <taxon>Metarhizium</taxon>
    </lineage>
</organism>
<feature type="signal peptide" evidence="1">
    <location>
        <begin position="1"/>
        <end position="16"/>
    </location>
</feature>
<evidence type="ECO:0000313" key="3">
    <source>
        <dbReference type="Proteomes" id="UP000002499"/>
    </source>
</evidence>
<protein>
    <submittedName>
        <fullName evidence="2">Uncharacterized protein</fullName>
    </submittedName>
</protein>
<dbReference type="OrthoDB" id="4940945at2759"/>
<dbReference type="EMBL" id="GL698470">
    <property type="protein sequence ID" value="EFY93769.1"/>
    <property type="molecule type" value="Genomic_DNA"/>
</dbReference>
<reference evidence="2 3" key="1">
    <citation type="journal article" date="2011" name="PLoS Genet.">
        <title>Genome sequencing and comparative transcriptomics of the model entomopathogenic fungi Metarhizium anisopliae and M. acridum.</title>
        <authorList>
            <person name="Gao Q."/>
            <person name="Jin K."/>
            <person name="Ying S.H."/>
            <person name="Zhang Y."/>
            <person name="Xiao G."/>
            <person name="Shang Y."/>
            <person name="Duan Z."/>
            <person name="Hu X."/>
            <person name="Xie X.Q."/>
            <person name="Zhou G."/>
            <person name="Peng G."/>
            <person name="Luo Z."/>
            <person name="Huang W."/>
            <person name="Wang B."/>
            <person name="Fang W."/>
            <person name="Wang S."/>
            <person name="Zhong Y."/>
            <person name="Ma L.J."/>
            <person name="St Leger R.J."/>
            <person name="Zhao G.P."/>
            <person name="Pei Y."/>
            <person name="Feng M.G."/>
            <person name="Xia Y."/>
            <person name="Wang C."/>
        </authorList>
    </citation>
    <scope>NUCLEOTIDE SEQUENCE [LARGE SCALE GENOMIC DNA]</scope>
    <source>
        <strain evidence="2 3">CQMa 102</strain>
    </source>
</reference>
<evidence type="ECO:0000256" key="1">
    <source>
        <dbReference type="SAM" id="SignalP"/>
    </source>
</evidence>
<dbReference type="InParanoid" id="E9DR91"/>
<evidence type="ECO:0000313" key="2">
    <source>
        <dbReference type="EMBL" id="EFY93769.1"/>
    </source>
</evidence>
<dbReference type="Proteomes" id="UP000002499">
    <property type="component" value="Unassembled WGS sequence"/>
</dbReference>
<dbReference type="eggNOG" id="ENOG502REEG">
    <property type="taxonomic scope" value="Eukaryota"/>
</dbReference>
<proteinExistence type="predicted"/>
<sequence length="107" mass="10855">MKTTLLLGLFTGSILAATTGEGIKPASKDASALSSLPKDALSLSSSSATASIRVAKSAFGDLEALPVFFACRIGPSLAAEETTILEGLGNVLSTRSPANATRTDLKD</sequence>
<feature type="chain" id="PRO_5003237696" evidence="1">
    <location>
        <begin position="17"/>
        <end position="107"/>
    </location>
</feature>
<accession>E9DR91</accession>
<keyword evidence="3" id="KW-1185">Reference proteome</keyword>
<dbReference type="AlphaFoldDB" id="E9DR91"/>
<dbReference type="HOGENOM" id="CLU_2483845_0_0_1"/>